<evidence type="ECO:0000259" key="2">
    <source>
        <dbReference type="Pfam" id="PF00389"/>
    </source>
</evidence>
<feature type="non-terminal residue" evidence="3">
    <location>
        <position position="180"/>
    </location>
</feature>
<dbReference type="GO" id="GO:0016618">
    <property type="term" value="F:hydroxypyruvate reductase [NAD(P)H] activity"/>
    <property type="evidence" value="ECO:0007669"/>
    <property type="project" value="TreeGrafter"/>
</dbReference>
<evidence type="ECO:0000313" key="3">
    <source>
        <dbReference type="EMBL" id="NWZ25326.1"/>
    </source>
</evidence>
<dbReference type="Pfam" id="PF00389">
    <property type="entry name" value="2-Hacid_dh"/>
    <property type="match status" value="1"/>
</dbReference>
<dbReference type="Gene3D" id="3.40.50.720">
    <property type="entry name" value="NAD(P)-binding Rossmann-like Domain"/>
    <property type="match status" value="2"/>
</dbReference>
<dbReference type="Proteomes" id="UP000525565">
    <property type="component" value="Unassembled WGS sequence"/>
</dbReference>
<dbReference type="GO" id="GO:0051287">
    <property type="term" value="F:NAD binding"/>
    <property type="evidence" value="ECO:0007669"/>
    <property type="project" value="InterPro"/>
</dbReference>
<gene>
    <name evidence="3" type="primary">Ctbp</name>
    <name evidence="3" type="ORF">ASASCU_R14940</name>
</gene>
<organism evidence="3 4">
    <name type="scientific">Asarcornis scutulata</name>
    <dbReference type="NCBI Taxonomy" id="75869"/>
    <lineage>
        <taxon>Eukaryota</taxon>
        <taxon>Metazoa</taxon>
        <taxon>Chordata</taxon>
        <taxon>Craniata</taxon>
        <taxon>Vertebrata</taxon>
        <taxon>Euteleostomi</taxon>
        <taxon>Archelosauria</taxon>
        <taxon>Archosauria</taxon>
        <taxon>Dinosauria</taxon>
        <taxon>Saurischia</taxon>
        <taxon>Theropoda</taxon>
        <taxon>Coelurosauria</taxon>
        <taxon>Aves</taxon>
        <taxon>Neognathae</taxon>
        <taxon>Galloanserae</taxon>
        <taxon>Anseriformes</taxon>
        <taxon>Anatidae</taxon>
        <taxon>Anatinae</taxon>
        <taxon>Asarcornis</taxon>
    </lineage>
</organism>
<keyword evidence="1" id="KW-0560">Oxidoreductase</keyword>
<dbReference type="InterPro" id="IPR036291">
    <property type="entry name" value="NAD(P)-bd_dom_sf"/>
</dbReference>
<dbReference type="AlphaFoldDB" id="A0A7K7L3X7"/>
<evidence type="ECO:0000256" key="1">
    <source>
        <dbReference type="ARBA" id="ARBA00023002"/>
    </source>
</evidence>
<dbReference type="SUPFAM" id="SSF52283">
    <property type="entry name" value="Formate/glycerate dehydrogenase catalytic domain-like"/>
    <property type="match status" value="1"/>
</dbReference>
<sequence>LWWHKPVIDQDFYQSLPNLKVIANLKVGMDHLDLKLVGSFDVKMANAPCSVSSSTADTGMALLMTSARRSARAHHKLPKHFLADSSHHQMTGLLDDGKRMRTTSTLRGPMDEFSVIPYFPIRKEQEQQDVGAIYCKKIVDLIQQANFAMVVVSLTPQTHKLIGKGEIDLMKPTVTLINIS</sequence>
<dbReference type="InterPro" id="IPR006139">
    <property type="entry name" value="D-isomer_2_OHA_DH_cat_dom"/>
</dbReference>
<dbReference type="InterPro" id="IPR050223">
    <property type="entry name" value="D-isomer_2-hydroxyacid_DH"/>
</dbReference>
<comment type="caution">
    <text evidence="3">The sequence shown here is derived from an EMBL/GenBank/DDBJ whole genome shotgun (WGS) entry which is preliminary data.</text>
</comment>
<feature type="domain" description="D-isomer specific 2-hydroxyacid dehydrogenase catalytic" evidence="2">
    <location>
        <begin position="4"/>
        <end position="148"/>
    </location>
</feature>
<keyword evidence="4" id="KW-1185">Reference proteome</keyword>
<feature type="non-terminal residue" evidence="3">
    <location>
        <position position="1"/>
    </location>
</feature>
<dbReference type="GO" id="GO:0005829">
    <property type="term" value="C:cytosol"/>
    <property type="evidence" value="ECO:0007669"/>
    <property type="project" value="TreeGrafter"/>
</dbReference>
<dbReference type="PANTHER" id="PTHR10996">
    <property type="entry name" value="2-HYDROXYACID DEHYDROGENASE-RELATED"/>
    <property type="match status" value="1"/>
</dbReference>
<proteinExistence type="predicted"/>
<protein>
    <submittedName>
        <fullName evidence="3">CTBP protein</fullName>
    </submittedName>
</protein>
<reference evidence="3 4" key="1">
    <citation type="submission" date="2019-09" db="EMBL/GenBank/DDBJ databases">
        <title>Bird 10,000 Genomes (B10K) Project - Family phase.</title>
        <authorList>
            <person name="Zhang G."/>
        </authorList>
    </citation>
    <scope>NUCLEOTIDE SEQUENCE [LARGE SCALE GENOMIC DNA]</scope>
    <source>
        <strain evidence="3">OUT-0051</strain>
        <tissue evidence="3">Kidney</tissue>
    </source>
</reference>
<dbReference type="SUPFAM" id="SSF51735">
    <property type="entry name" value="NAD(P)-binding Rossmann-fold domains"/>
    <property type="match status" value="1"/>
</dbReference>
<accession>A0A7K7L3X7</accession>
<dbReference type="PANTHER" id="PTHR10996:SF288">
    <property type="entry name" value="GRHPR REDUCTASE"/>
    <property type="match status" value="1"/>
</dbReference>
<dbReference type="GO" id="GO:0030267">
    <property type="term" value="F:glyoxylate reductase (NADPH) activity"/>
    <property type="evidence" value="ECO:0007669"/>
    <property type="project" value="TreeGrafter"/>
</dbReference>
<name>A0A7K7L3X7_9AVES</name>
<evidence type="ECO:0000313" key="4">
    <source>
        <dbReference type="Proteomes" id="UP000525565"/>
    </source>
</evidence>
<dbReference type="EMBL" id="VZSO01000161">
    <property type="protein sequence ID" value="NWZ25326.1"/>
    <property type="molecule type" value="Genomic_DNA"/>
</dbReference>